<evidence type="ECO:0000256" key="4">
    <source>
        <dbReference type="ARBA" id="ARBA00022960"/>
    </source>
</evidence>
<evidence type="ECO:0000313" key="11">
    <source>
        <dbReference type="EMBL" id="ABC64170.1"/>
    </source>
</evidence>
<gene>
    <name evidence="11" type="ordered locus">ELI_10390</name>
</gene>
<evidence type="ECO:0000256" key="3">
    <source>
        <dbReference type="ARBA" id="ARBA00022679"/>
    </source>
</evidence>
<feature type="chain" id="PRO_5004213095" description="L,D-TPase catalytic domain-containing protein" evidence="9">
    <location>
        <begin position="27"/>
        <end position="473"/>
    </location>
</feature>
<feature type="region of interest" description="Disordered" evidence="8">
    <location>
        <begin position="24"/>
        <end position="62"/>
    </location>
</feature>
<comment type="pathway">
    <text evidence="1 7">Cell wall biogenesis; peptidoglycan biosynthesis.</text>
</comment>
<accession>Q2N821</accession>
<dbReference type="InterPro" id="IPR045380">
    <property type="entry name" value="LD_TPept_scaffold_dom"/>
</dbReference>
<dbReference type="AlphaFoldDB" id="Q2N821"/>
<dbReference type="PROSITE" id="PS52029">
    <property type="entry name" value="LD_TPASE"/>
    <property type="match status" value="1"/>
</dbReference>
<keyword evidence="5 7" id="KW-0573">Peptidoglycan synthesis</keyword>
<proteinExistence type="inferred from homology"/>
<dbReference type="SUPFAM" id="SSF141523">
    <property type="entry name" value="L,D-transpeptidase catalytic domain-like"/>
    <property type="match status" value="1"/>
</dbReference>
<dbReference type="InterPro" id="IPR052905">
    <property type="entry name" value="LD-transpeptidase_YkuD-like"/>
</dbReference>
<evidence type="ECO:0000256" key="7">
    <source>
        <dbReference type="PROSITE-ProRule" id="PRU01373"/>
    </source>
</evidence>
<feature type="active site" description="Proton donor/acceptor" evidence="7">
    <location>
        <position position="349"/>
    </location>
</feature>
<keyword evidence="6 7" id="KW-0961">Cell wall biogenesis/degradation</keyword>
<dbReference type="InterPro" id="IPR005490">
    <property type="entry name" value="LD_TPept_cat_dom"/>
</dbReference>
<evidence type="ECO:0000256" key="1">
    <source>
        <dbReference type="ARBA" id="ARBA00004752"/>
    </source>
</evidence>
<organism evidence="11 12">
    <name type="scientific">Erythrobacter litoralis (strain HTCC2594)</name>
    <dbReference type="NCBI Taxonomy" id="314225"/>
    <lineage>
        <taxon>Bacteria</taxon>
        <taxon>Pseudomonadati</taxon>
        <taxon>Pseudomonadota</taxon>
        <taxon>Alphaproteobacteria</taxon>
        <taxon>Sphingomonadales</taxon>
        <taxon>Erythrobacteraceae</taxon>
        <taxon>Erythrobacter/Porphyrobacter group</taxon>
        <taxon>Erythrobacter</taxon>
    </lineage>
</organism>
<protein>
    <recommendedName>
        <fullName evidence="10">L,D-TPase catalytic domain-containing protein</fullName>
    </recommendedName>
</protein>
<feature type="signal peptide" evidence="9">
    <location>
        <begin position="1"/>
        <end position="26"/>
    </location>
</feature>
<keyword evidence="12" id="KW-1185">Reference proteome</keyword>
<dbReference type="InterPro" id="IPR038063">
    <property type="entry name" value="Transpep_catalytic_dom"/>
</dbReference>
<evidence type="ECO:0000256" key="9">
    <source>
        <dbReference type="SAM" id="SignalP"/>
    </source>
</evidence>
<evidence type="ECO:0000256" key="8">
    <source>
        <dbReference type="SAM" id="MobiDB-lite"/>
    </source>
</evidence>
<dbReference type="RefSeq" id="WP_011414997.1">
    <property type="nucleotide sequence ID" value="NC_007722.1"/>
</dbReference>
<dbReference type="GO" id="GO:0016740">
    <property type="term" value="F:transferase activity"/>
    <property type="evidence" value="ECO:0007669"/>
    <property type="project" value="UniProtKB-KW"/>
</dbReference>
<name>Q2N821_ERYLH</name>
<feature type="active site" description="Nucleophile" evidence="7">
    <location>
        <position position="368"/>
    </location>
</feature>
<evidence type="ECO:0000259" key="10">
    <source>
        <dbReference type="PROSITE" id="PS52029"/>
    </source>
</evidence>
<dbReference type="KEGG" id="eli:ELI_10390"/>
<dbReference type="PANTHER" id="PTHR41533">
    <property type="entry name" value="L,D-TRANSPEPTIDASE HI_1667-RELATED"/>
    <property type="match status" value="1"/>
</dbReference>
<dbReference type="STRING" id="314225.ELI_10390"/>
<dbReference type="GO" id="GO:0008360">
    <property type="term" value="P:regulation of cell shape"/>
    <property type="evidence" value="ECO:0007669"/>
    <property type="project" value="UniProtKB-UniRule"/>
</dbReference>
<evidence type="ECO:0000313" key="12">
    <source>
        <dbReference type="Proteomes" id="UP000008808"/>
    </source>
</evidence>
<evidence type="ECO:0000256" key="6">
    <source>
        <dbReference type="ARBA" id="ARBA00023316"/>
    </source>
</evidence>
<dbReference type="PANTHER" id="PTHR41533:SF2">
    <property type="entry name" value="BLR7131 PROTEIN"/>
    <property type="match status" value="1"/>
</dbReference>
<dbReference type="eggNOG" id="COG2989">
    <property type="taxonomic scope" value="Bacteria"/>
</dbReference>
<dbReference type="Gene3D" id="2.40.440.10">
    <property type="entry name" value="L,D-transpeptidase catalytic domain-like"/>
    <property type="match status" value="1"/>
</dbReference>
<dbReference type="GO" id="GO:0071555">
    <property type="term" value="P:cell wall organization"/>
    <property type="evidence" value="ECO:0007669"/>
    <property type="project" value="UniProtKB-UniRule"/>
</dbReference>
<dbReference type="CDD" id="cd16913">
    <property type="entry name" value="YkuD_like"/>
    <property type="match status" value="1"/>
</dbReference>
<dbReference type="HOGENOM" id="CLU_020360_4_0_5"/>
<keyword evidence="3" id="KW-0808">Transferase</keyword>
<evidence type="ECO:0000256" key="2">
    <source>
        <dbReference type="ARBA" id="ARBA00005992"/>
    </source>
</evidence>
<dbReference type="Pfam" id="PF20142">
    <property type="entry name" value="Scaffold"/>
    <property type="match status" value="1"/>
</dbReference>
<dbReference type="Proteomes" id="UP000008808">
    <property type="component" value="Chromosome"/>
</dbReference>
<keyword evidence="9" id="KW-0732">Signal</keyword>
<feature type="domain" description="L,D-TPase catalytic" evidence="10">
    <location>
        <begin position="232"/>
        <end position="397"/>
    </location>
</feature>
<dbReference type="EMBL" id="CP000157">
    <property type="protein sequence ID" value="ABC64170.1"/>
    <property type="molecule type" value="Genomic_DNA"/>
</dbReference>
<dbReference type="OrthoDB" id="9778545at2"/>
<dbReference type="UniPathway" id="UPA00219"/>
<reference evidence="12" key="1">
    <citation type="journal article" date="2009" name="J. Bacteriol.">
        <title>Complete genome sequence of Erythrobacter litoralis HTCC2594.</title>
        <authorList>
            <person name="Oh H.M."/>
            <person name="Giovannoni S.J."/>
            <person name="Ferriera S."/>
            <person name="Johnson J."/>
            <person name="Cho J.C."/>
        </authorList>
    </citation>
    <scope>NUCLEOTIDE SEQUENCE [LARGE SCALE GENOMIC DNA]</scope>
    <source>
        <strain evidence="12">HTCC2594</strain>
    </source>
</reference>
<evidence type="ECO:0000256" key="5">
    <source>
        <dbReference type="ARBA" id="ARBA00022984"/>
    </source>
</evidence>
<keyword evidence="4 7" id="KW-0133">Cell shape</keyword>
<sequence length="473" mass="51519">MHATALKSLLLLGAGLALPTSLGAQQAEPENLLPSTPAQEQPAEVGSQPQQAGDPEYDAPTQGSVEEAFDGEFQTIQQIDPEMQSWTAAQAEQLAALIEGIGAHGLDPQDYDLPGLRAALAQGEGIALSAEASKRFVWLVEDMRDGRTPMDGRKQWFVMDPDADRYRSGTVMKAALESGDLTAALESVAPLHPDYAALKQALAKAEKGSERFKLIRANMDRWRWLPRDLGGQYLMTNVPEYQLRLTVNDKIVRTYKTIVGKPGRTATPQLAEVVEGVILNPTWTVPQSIVKGEGLGAKVLNNPGWARAKGYKATKGANGWVTVVQQPGPTNSLGRMKLDMPNRHAIFLHDTPSRNLFGTSNRALSHGCIRTERATELALTLSILQAGLTADEGVELLNSGEYTRVGFEKKMPVYITYFTMATDIDGKLSTFKDLYGRDDAVKAAFDAPRVANRSRVTDEQVIVIEDDPRVSAP</sequence>
<dbReference type="GO" id="GO:0004180">
    <property type="term" value="F:carboxypeptidase activity"/>
    <property type="evidence" value="ECO:0007669"/>
    <property type="project" value="UniProtKB-ARBA"/>
</dbReference>
<dbReference type="Pfam" id="PF03734">
    <property type="entry name" value="YkuD"/>
    <property type="match status" value="1"/>
</dbReference>
<comment type="similarity">
    <text evidence="2">Belongs to the YkuD family.</text>
</comment>
<dbReference type="GO" id="GO:0009252">
    <property type="term" value="P:peptidoglycan biosynthetic process"/>
    <property type="evidence" value="ECO:0007669"/>
    <property type="project" value="UniProtKB-UniPathway"/>
</dbReference>